<organism evidence="2 3">
    <name type="scientific">Streptomyces gardneri</name>
    <dbReference type="NCBI Taxonomy" id="66892"/>
    <lineage>
        <taxon>Bacteria</taxon>
        <taxon>Bacillati</taxon>
        <taxon>Actinomycetota</taxon>
        <taxon>Actinomycetes</taxon>
        <taxon>Kitasatosporales</taxon>
        <taxon>Streptomycetaceae</taxon>
        <taxon>Streptomyces</taxon>
    </lineage>
</organism>
<name>A0A4Y3RSN7_9ACTN</name>
<evidence type="ECO:0000313" key="3">
    <source>
        <dbReference type="Proteomes" id="UP000315226"/>
    </source>
</evidence>
<sequence length="77" mass="8058">MTAAPTSEYPVTAHCSVASEEPVSSLMAGRRMLTADVLAFTTKAETQVAVRTPVEARAAAAGDPPPARALNSRLPHR</sequence>
<keyword evidence="3" id="KW-1185">Reference proteome</keyword>
<evidence type="ECO:0000256" key="1">
    <source>
        <dbReference type="SAM" id="MobiDB-lite"/>
    </source>
</evidence>
<gene>
    <name evidence="2" type="ORF">SGA01_59640</name>
</gene>
<protein>
    <submittedName>
        <fullName evidence="2">Uncharacterized protein</fullName>
    </submittedName>
</protein>
<comment type="caution">
    <text evidence="2">The sequence shown here is derived from an EMBL/GenBank/DDBJ whole genome shotgun (WGS) entry which is preliminary data.</text>
</comment>
<dbReference type="Proteomes" id="UP000315226">
    <property type="component" value="Unassembled WGS sequence"/>
</dbReference>
<evidence type="ECO:0000313" key="2">
    <source>
        <dbReference type="EMBL" id="GEB60359.1"/>
    </source>
</evidence>
<accession>A0A4Y3RSN7</accession>
<proteinExistence type="predicted"/>
<reference evidence="2 3" key="1">
    <citation type="submission" date="2019-06" db="EMBL/GenBank/DDBJ databases">
        <title>Whole genome shotgun sequence of Streptomyces gardneri NBRC 12865.</title>
        <authorList>
            <person name="Hosoyama A."/>
            <person name="Uohara A."/>
            <person name="Ohji S."/>
            <person name="Ichikawa N."/>
        </authorList>
    </citation>
    <scope>NUCLEOTIDE SEQUENCE [LARGE SCALE GENOMIC DNA]</scope>
    <source>
        <strain evidence="2 3">NBRC 12865</strain>
    </source>
</reference>
<dbReference type="AlphaFoldDB" id="A0A4Y3RSN7"/>
<dbReference type="EMBL" id="BJMN01000042">
    <property type="protein sequence ID" value="GEB60359.1"/>
    <property type="molecule type" value="Genomic_DNA"/>
</dbReference>
<feature type="region of interest" description="Disordered" evidence="1">
    <location>
        <begin position="56"/>
        <end position="77"/>
    </location>
</feature>